<dbReference type="EMBL" id="LR798341">
    <property type="protein sequence ID" value="CAB5225205.1"/>
    <property type="molecule type" value="Genomic_DNA"/>
</dbReference>
<reference evidence="2" key="1">
    <citation type="submission" date="2020-04" db="EMBL/GenBank/DDBJ databases">
        <authorList>
            <person name="Chiriac C."/>
            <person name="Salcher M."/>
            <person name="Ghai R."/>
            <person name="Kavagutti S V."/>
        </authorList>
    </citation>
    <scope>NUCLEOTIDE SEQUENCE</scope>
</reference>
<evidence type="ECO:0000313" key="2">
    <source>
        <dbReference type="EMBL" id="CAB4145012.1"/>
    </source>
</evidence>
<evidence type="ECO:0000313" key="6">
    <source>
        <dbReference type="EMBL" id="CAB4171651.1"/>
    </source>
</evidence>
<evidence type="ECO:0000313" key="9">
    <source>
        <dbReference type="EMBL" id="CAB4200754.1"/>
    </source>
</evidence>
<gene>
    <name evidence="7" type="ORF">UFOVP1002_78</name>
    <name evidence="8" type="ORF">UFOVP1217_117</name>
    <name evidence="9" type="ORF">UFOVP1343_101</name>
    <name evidence="10" type="ORF">UFOVP1438_150</name>
    <name evidence="13" type="ORF">UFOVP1541_35</name>
    <name evidence="11" type="ORF">UFOVP1592_146</name>
    <name evidence="2" type="ORF">UFOVP465_7</name>
    <name evidence="3" type="ORF">UFOVP666_53</name>
    <name evidence="4" type="ORF">UFOVP727_130</name>
    <name evidence="12" type="ORF">UFOVP741_133</name>
    <name evidence="5" type="ORF">UFOVP819_81</name>
    <name evidence="6" type="ORF">UFOVP926_6</name>
</gene>
<dbReference type="EMBL" id="LR796644">
    <property type="protein sequence ID" value="CAB4156296.1"/>
    <property type="molecule type" value="Genomic_DNA"/>
</dbReference>
<dbReference type="EMBL" id="LR797452">
    <property type="protein sequence ID" value="CAB4217968.1"/>
    <property type="molecule type" value="Genomic_DNA"/>
</dbReference>
<accession>A0A6J5MFI0</accession>
<protein>
    <submittedName>
        <fullName evidence="2">Uncharacterized protein</fullName>
    </submittedName>
</protein>
<dbReference type="EMBL" id="LR797305">
    <property type="protein sequence ID" value="CAB4200754.1"/>
    <property type="molecule type" value="Genomic_DNA"/>
</dbReference>
<dbReference type="EMBL" id="LR796443">
    <property type="protein sequence ID" value="CAB4145012.1"/>
    <property type="molecule type" value="Genomic_DNA"/>
</dbReference>
<organism evidence="2">
    <name type="scientific">uncultured Caudovirales phage</name>
    <dbReference type="NCBI Taxonomy" id="2100421"/>
    <lineage>
        <taxon>Viruses</taxon>
        <taxon>Duplodnaviria</taxon>
        <taxon>Heunggongvirae</taxon>
        <taxon>Uroviricota</taxon>
        <taxon>Caudoviricetes</taxon>
        <taxon>Peduoviridae</taxon>
        <taxon>Maltschvirus</taxon>
        <taxon>Maltschvirus maltsch</taxon>
    </lineage>
</organism>
<evidence type="ECO:0000313" key="4">
    <source>
        <dbReference type="EMBL" id="CAB4160325.1"/>
    </source>
</evidence>
<dbReference type="EMBL" id="LR796961">
    <property type="protein sequence ID" value="CAB4178327.1"/>
    <property type="molecule type" value="Genomic_DNA"/>
</dbReference>
<evidence type="ECO:0000313" key="12">
    <source>
        <dbReference type="EMBL" id="CAB5225205.1"/>
    </source>
</evidence>
<dbReference type="EMBL" id="LR797177">
    <property type="protein sequence ID" value="CAB4191736.1"/>
    <property type="molecule type" value="Genomic_DNA"/>
</dbReference>
<dbReference type="EMBL" id="LR797395">
    <property type="protein sequence ID" value="CAB4213196.1"/>
    <property type="molecule type" value="Genomic_DNA"/>
</dbReference>
<evidence type="ECO:0000313" key="10">
    <source>
        <dbReference type="EMBL" id="CAB4213196.1"/>
    </source>
</evidence>
<sequence>MDSQYDEILEKLEGFIEQTEKRIKQLVSEIQSLKLEVQGLDRGVKQNQIANDQIKGTLGSTLKTVGDHAGKFGKLG</sequence>
<evidence type="ECO:0000256" key="1">
    <source>
        <dbReference type="SAM" id="Coils"/>
    </source>
</evidence>
<evidence type="ECO:0000313" key="13">
    <source>
        <dbReference type="EMBL" id="CAB5228804.1"/>
    </source>
</evidence>
<dbReference type="EMBL" id="LR798395">
    <property type="protein sequence ID" value="CAB5228804.1"/>
    <property type="molecule type" value="Genomic_DNA"/>
</dbReference>
<evidence type="ECO:0000313" key="5">
    <source>
        <dbReference type="EMBL" id="CAB4164731.1"/>
    </source>
</evidence>
<dbReference type="EMBL" id="LR796762">
    <property type="protein sequence ID" value="CAB4164731.1"/>
    <property type="molecule type" value="Genomic_DNA"/>
</dbReference>
<name>A0A6J5MFI0_9CAUD</name>
<evidence type="ECO:0000313" key="8">
    <source>
        <dbReference type="EMBL" id="CAB4191736.1"/>
    </source>
</evidence>
<dbReference type="EMBL" id="LR796878">
    <property type="protein sequence ID" value="CAB4171651.1"/>
    <property type="molecule type" value="Genomic_DNA"/>
</dbReference>
<evidence type="ECO:0000313" key="3">
    <source>
        <dbReference type="EMBL" id="CAB4156296.1"/>
    </source>
</evidence>
<keyword evidence="1" id="KW-0175">Coiled coil</keyword>
<dbReference type="EMBL" id="LR796698">
    <property type="protein sequence ID" value="CAB4160325.1"/>
    <property type="molecule type" value="Genomic_DNA"/>
</dbReference>
<evidence type="ECO:0000313" key="11">
    <source>
        <dbReference type="EMBL" id="CAB4217968.1"/>
    </source>
</evidence>
<evidence type="ECO:0000313" key="7">
    <source>
        <dbReference type="EMBL" id="CAB4178327.1"/>
    </source>
</evidence>
<proteinExistence type="predicted"/>
<feature type="coiled-coil region" evidence="1">
    <location>
        <begin position="9"/>
        <end position="43"/>
    </location>
</feature>